<organism evidence="3 4">
    <name type="scientific">Cystobacter ferrugineus</name>
    <dbReference type="NCBI Taxonomy" id="83449"/>
    <lineage>
        <taxon>Bacteria</taxon>
        <taxon>Pseudomonadati</taxon>
        <taxon>Myxococcota</taxon>
        <taxon>Myxococcia</taxon>
        <taxon>Myxococcales</taxon>
        <taxon>Cystobacterineae</taxon>
        <taxon>Archangiaceae</taxon>
        <taxon>Cystobacter</taxon>
    </lineage>
</organism>
<comment type="caution">
    <text evidence="3">The sequence shown here is derived from an EMBL/GenBank/DDBJ whole genome shotgun (WGS) entry which is preliminary data.</text>
</comment>
<feature type="transmembrane region" description="Helical" evidence="2">
    <location>
        <begin position="264"/>
        <end position="285"/>
    </location>
</feature>
<accession>A0A1L9AZW5</accession>
<proteinExistence type="predicted"/>
<evidence type="ECO:0000256" key="1">
    <source>
        <dbReference type="SAM" id="MobiDB-lite"/>
    </source>
</evidence>
<reference evidence="3 4" key="2">
    <citation type="submission" date="2016-12" db="EMBL/GenBank/DDBJ databases">
        <title>Draft Genome Sequence of Cystobacter ferrugineus Strain Cbfe23.</title>
        <authorList>
            <person name="Akbar S."/>
            <person name="Dowd S.E."/>
            <person name="Stevens D.C."/>
        </authorList>
    </citation>
    <scope>NUCLEOTIDE SEQUENCE [LARGE SCALE GENOMIC DNA]</scope>
    <source>
        <strain evidence="3 4">Cbfe23</strain>
    </source>
</reference>
<evidence type="ECO:0000313" key="3">
    <source>
        <dbReference type="EMBL" id="OJH35453.1"/>
    </source>
</evidence>
<keyword evidence="2" id="KW-0472">Membrane</keyword>
<evidence type="ECO:0000313" key="4">
    <source>
        <dbReference type="Proteomes" id="UP000182229"/>
    </source>
</evidence>
<keyword evidence="4" id="KW-1185">Reference proteome</keyword>
<protein>
    <recommendedName>
        <fullName evidence="5">PhnA-like protein</fullName>
    </recommendedName>
</protein>
<evidence type="ECO:0008006" key="5">
    <source>
        <dbReference type="Google" id="ProtNLM"/>
    </source>
</evidence>
<name>A0A1L9AZW5_9BACT</name>
<dbReference type="AlphaFoldDB" id="A0A1L9AZW5"/>
<keyword evidence="2" id="KW-1133">Transmembrane helix</keyword>
<sequence length="315" mass="32637">MAVTTQEGVRVNIMPSAPMTVRWGAIFAGTVTALGLWALLYTLGLALGLSSINPADAGSARSSGIFTGIWGLLSPLIALFVGGIVAGRGAGIQSRASGGMHGLVMWGLTTLMGIWLLGNALSSVAGGLFSVGKTAVQATGATVAAGASQAGEVGELARSFGLDANDALRPINERLIAEGKPTVTAEQLEAATRDVVGTAVREQRIDRQSLLLAITNNTDLSRSDAQEVAIRVENQFNAFQDKVNQAAQNIQTGALKAADTTGKVFWGAFGALFLGLISAILGGIVGMSRHQRELVEGSRIPSEGTLPPTRREVYP</sequence>
<reference evidence="4" key="1">
    <citation type="submission" date="2016-11" db="EMBL/GenBank/DDBJ databases">
        <authorList>
            <person name="Shukria A."/>
            <person name="Stevens D.C."/>
        </authorList>
    </citation>
    <scope>NUCLEOTIDE SEQUENCE [LARGE SCALE GENOMIC DNA]</scope>
    <source>
        <strain evidence="4">Cbfe23</strain>
    </source>
</reference>
<gene>
    <name evidence="3" type="ORF">BON30_38640</name>
</gene>
<feature type="region of interest" description="Disordered" evidence="1">
    <location>
        <begin position="296"/>
        <end position="315"/>
    </location>
</feature>
<feature type="transmembrane region" description="Helical" evidence="2">
    <location>
        <begin position="64"/>
        <end position="86"/>
    </location>
</feature>
<keyword evidence="2" id="KW-0812">Transmembrane</keyword>
<dbReference type="STRING" id="83449.BON30_38640"/>
<dbReference type="EMBL" id="MPIN01000014">
    <property type="protein sequence ID" value="OJH35453.1"/>
    <property type="molecule type" value="Genomic_DNA"/>
</dbReference>
<feature type="transmembrane region" description="Helical" evidence="2">
    <location>
        <begin position="98"/>
        <end position="118"/>
    </location>
</feature>
<dbReference type="Proteomes" id="UP000182229">
    <property type="component" value="Unassembled WGS sequence"/>
</dbReference>
<evidence type="ECO:0000256" key="2">
    <source>
        <dbReference type="SAM" id="Phobius"/>
    </source>
</evidence>
<feature type="transmembrane region" description="Helical" evidence="2">
    <location>
        <begin position="21"/>
        <end position="44"/>
    </location>
</feature>